<feature type="transmembrane region" description="Helical" evidence="10">
    <location>
        <begin position="206"/>
        <end position="224"/>
    </location>
</feature>
<keyword evidence="6 10" id="KW-0443">Lipid metabolism</keyword>
<keyword evidence="5 10" id="KW-1133">Transmembrane helix</keyword>
<dbReference type="EMBL" id="CP003198">
    <property type="protein sequence ID" value="AFM22619.1"/>
    <property type="molecule type" value="Genomic_DNA"/>
</dbReference>
<reference evidence="12" key="1">
    <citation type="journal article" date="2013" name="Stand. Genomic Sci.">
        <title>Complete genome sequence of the moderate thermophile Anaerobaculum mobile type strain (NGA(T)).</title>
        <authorList>
            <person name="Mavromatis K."/>
            <person name="Stackebrandt E."/>
            <person name="Held B."/>
            <person name="Lapidus A."/>
            <person name="Nolan M."/>
            <person name="Lucas S."/>
            <person name="Hammon N."/>
            <person name="Deshpande S."/>
            <person name="Cheng J.F."/>
            <person name="Tapia R."/>
            <person name="Goodwin L.A."/>
            <person name="Pitluck S."/>
            <person name="Liolios K."/>
            <person name="Pagani I."/>
            <person name="Ivanova N."/>
            <person name="Mikhailova N."/>
            <person name="Huntemann M."/>
            <person name="Pati A."/>
            <person name="Chen A."/>
            <person name="Palaniappan K."/>
            <person name="Land M."/>
            <person name="Rohde M."/>
            <person name="Spring S."/>
            <person name="Goker M."/>
            <person name="Woyke T."/>
            <person name="Detter J.C."/>
            <person name="Bristow J."/>
            <person name="Eisen J.A."/>
            <person name="Markowitz V."/>
            <person name="Hugenholtz P."/>
            <person name="Klenk H.P."/>
            <person name="Kyrpides N.C."/>
        </authorList>
    </citation>
    <scope>NUCLEOTIDE SEQUENCE</scope>
    <source>
        <strain evidence="12">ATCC BAA-54 / DSM 13181 / NGA</strain>
    </source>
</reference>
<dbReference type="AlphaFoldDB" id="I4BZB2"/>
<evidence type="ECO:0000256" key="3">
    <source>
        <dbReference type="ARBA" id="ARBA00022679"/>
    </source>
</evidence>
<dbReference type="EC" id="2.3.1.275" evidence="10"/>
<keyword evidence="7 10" id="KW-0472">Membrane</keyword>
<feature type="transmembrane region" description="Helical" evidence="10">
    <location>
        <begin position="109"/>
        <end position="131"/>
    </location>
</feature>
<accession>I4BZB2</accession>
<keyword evidence="2 10" id="KW-0444">Lipid biosynthesis</keyword>
<keyword evidence="12" id="KW-1185">Reference proteome</keyword>
<dbReference type="InterPro" id="IPR003811">
    <property type="entry name" value="G3P_acylTferase_PlsY"/>
</dbReference>
<comment type="catalytic activity">
    <reaction evidence="10">
        <text>an acyl phosphate + sn-glycerol 3-phosphate = a 1-acyl-sn-glycero-3-phosphate + phosphate</text>
        <dbReference type="Rhea" id="RHEA:34075"/>
        <dbReference type="ChEBI" id="CHEBI:43474"/>
        <dbReference type="ChEBI" id="CHEBI:57597"/>
        <dbReference type="ChEBI" id="CHEBI:57970"/>
        <dbReference type="ChEBI" id="CHEBI:59918"/>
        <dbReference type="EC" id="2.3.1.275"/>
    </reaction>
</comment>
<dbReference type="SMART" id="SM01207">
    <property type="entry name" value="G3P_acyltransf"/>
    <property type="match status" value="1"/>
</dbReference>
<keyword evidence="1 10" id="KW-1003">Cell membrane</keyword>
<gene>
    <name evidence="10" type="primary">plsY</name>
    <name evidence="11" type="ordered locus">Anamo_2036</name>
</gene>
<keyword evidence="3 10" id="KW-0808">Transferase</keyword>
<dbReference type="KEGG" id="amo:Anamo_2036"/>
<keyword evidence="4 10" id="KW-0812">Transmembrane</keyword>
<dbReference type="STRING" id="891968.Anamo_2036"/>
<name>I4BZB2_ACEMN</name>
<keyword evidence="10" id="KW-0997">Cell inner membrane</keyword>
<proteinExistence type="inferred from homology"/>
<feature type="transmembrane region" description="Helical" evidence="10">
    <location>
        <begin position="77"/>
        <end position="97"/>
    </location>
</feature>
<dbReference type="eggNOG" id="COG0170">
    <property type="taxonomic scope" value="Bacteria"/>
</dbReference>
<evidence type="ECO:0000313" key="11">
    <source>
        <dbReference type="EMBL" id="AFM22619.1"/>
    </source>
</evidence>
<evidence type="ECO:0000256" key="7">
    <source>
        <dbReference type="ARBA" id="ARBA00023136"/>
    </source>
</evidence>
<evidence type="ECO:0000256" key="10">
    <source>
        <dbReference type="HAMAP-Rule" id="MF_01043"/>
    </source>
</evidence>
<feature type="transmembrane region" description="Helical" evidence="10">
    <location>
        <begin position="138"/>
        <end position="159"/>
    </location>
</feature>
<dbReference type="Pfam" id="PF02660">
    <property type="entry name" value="G3P_acyltransf"/>
    <property type="match status" value="1"/>
</dbReference>
<evidence type="ECO:0000256" key="4">
    <source>
        <dbReference type="ARBA" id="ARBA00022692"/>
    </source>
</evidence>
<dbReference type="PANTHER" id="PTHR30309">
    <property type="entry name" value="INNER MEMBRANE PROTEIN YGIH"/>
    <property type="match status" value="1"/>
</dbReference>
<dbReference type="GO" id="GO:0043772">
    <property type="term" value="F:acyl-phosphate glycerol-3-phosphate acyltransferase activity"/>
    <property type="evidence" value="ECO:0007669"/>
    <property type="project" value="UniProtKB-UniRule"/>
</dbReference>
<comment type="function">
    <text evidence="10">Catalyzes the transfer of an acyl group from acyl-phosphate (acyl-PO(4)) to glycerol-3-phosphate (G3P) to form lysophosphatidic acid (LPA). This enzyme utilizes acyl-phosphate as fatty acyl donor, but not acyl-CoA or acyl-ACP.</text>
</comment>
<comment type="subcellular location">
    <subcellularLocation>
        <location evidence="10">Cell inner membrane</location>
        <topology evidence="10">Multi-pass membrane protein</topology>
    </subcellularLocation>
</comment>
<comment type="pathway">
    <text evidence="10">Lipid metabolism; phospholipid metabolism.</text>
</comment>
<dbReference type="GO" id="GO:0008654">
    <property type="term" value="P:phospholipid biosynthetic process"/>
    <property type="evidence" value="ECO:0007669"/>
    <property type="project" value="UniProtKB-UniRule"/>
</dbReference>
<comment type="subunit">
    <text evidence="10">Probably interacts with PlsX.</text>
</comment>
<dbReference type="eggNOG" id="COG0344">
    <property type="taxonomic scope" value="Bacteria"/>
</dbReference>
<dbReference type="PATRIC" id="fig|891968.3.peg.2021"/>
<evidence type="ECO:0000256" key="9">
    <source>
        <dbReference type="ARBA" id="ARBA00023264"/>
    </source>
</evidence>
<evidence type="ECO:0000256" key="1">
    <source>
        <dbReference type="ARBA" id="ARBA00022475"/>
    </source>
</evidence>
<evidence type="ECO:0000256" key="8">
    <source>
        <dbReference type="ARBA" id="ARBA00023209"/>
    </source>
</evidence>
<dbReference type="GO" id="GO:0005886">
    <property type="term" value="C:plasma membrane"/>
    <property type="evidence" value="ECO:0007669"/>
    <property type="project" value="UniProtKB-SubCell"/>
</dbReference>
<evidence type="ECO:0000256" key="6">
    <source>
        <dbReference type="ARBA" id="ARBA00023098"/>
    </source>
</evidence>
<feature type="transmembrane region" description="Helical" evidence="10">
    <location>
        <begin position="47"/>
        <end position="65"/>
    </location>
</feature>
<comment type="similarity">
    <text evidence="10">Belongs to the PlsY family.</text>
</comment>
<dbReference type="Proteomes" id="UP000006061">
    <property type="component" value="Chromosome"/>
</dbReference>
<sequence precursor="true">MFRPAIVLISCYLIGSVPWSAIVAKIFSGASIDLSREGTRNVGATNVWYLAGPIAGCIAAAGDACKGILAVSIGRWVGLPGFMWPLCGWMAVVGHTWSVFLKFRGGRGASATVGAFVALMPWEALACGLMVATGLLTFGGCLLLSLAAVWPFCLVFALARGAVDFKTACTAAFLVLWVLALGWKNLHSDFIALSEAMSKHLVRRKLYRFSALIFPALIYPAFGYGIFRSVLLVSAGAAFAVEYLRFHVPKVNEFVKRFFAPVGRPREAEHISSTTTFLLGSALASLFPEPIGAISMVVLILGDAWASLCGTKFGRTPLIGGKTLEGSLGCFVISCLSCFLMSKLFNYPISIFQSLTAALAATVVEALSPSGLDNLTMASVAALVLYVI</sequence>
<protein>
    <recommendedName>
        <fullName evidence="10">Glycerol-3-phosphate acyltransferase</fullName>
    </recommendedName>
    <alternativeName>
        <fullName evidence="10">Acyl-PO4 G3P acyltransferase</fullName>
    </alternativeName>
    <alternativeName>
        <fullName evidence="10">Acyl-phosphate--glycerol-3-phosphate acyltransferase</fullName>
    </alternativeName>
    <alternativeName>
        <fullName evidence="10">G3P acyltransferase</fullName>
        <shortName evidence="10">GPAT</shortName>
        <ecNumber evidence="10">2.3.1.275</ecNumber>
    </alternativeName>
    <alternativeName>
        <fullName evidence="10">Lysophosphatidic acid synthase</fullName>
        <shortName evidence="10">LPA synthase</shortName>
    </alternativeName>
</protein>
<dbReference type="PANTHER" id="PTHR30309:SF0">
    <property type="entry name" value="GLYCEROL-3-PHOSPHATE ACYLTRANSFERASE-RELATED"/>
    <property type="match status" value="1"/>
</dbReference>
<dbReference type="UniPathway" id="UPA00085"/>
<evidence type="ECO:0000256" key="5">
    <source>
        <dbReference type="ARBA" id="ARBA00022989"/>
    </source>
</evidence>
<dbReference type="HOGENOM" id="CLU_713409_0_0_0"/>
<keyword evidence="9 10" id="KW-1208">Phospholipid metabolism</keyword>
<evidence type="ECO:0000313" key="12">
    <source>
        <dbReference type="Proteomes" id="UP000006061"/>
    </source>
</evidence>
<organism evidence="11 12">
    <name type="scientific">Acetomicrobium mobile (strain ATCC BAA-54 / DSM 13181 / JCM 12221 / NGA)</name>
    <name type="common">Anaerobaculum mobile</name>
    <dbReference type="NCBI Taxonomy" id="891968"/>
    <lineage>
        <taxon>Bacteria</taxon>
        <taxon>Thermotogati</taxon>
        <taxon>Synergistota</taxon>
        <taxon>Synergistia</taxon>
        <taxon>Synergistales</taxon>
        <taxon>Acetomicrobiaceae</taxon>
        <taxon>Acetomicrobium</taxon>
    </lineage>
</organism>
<dbReference type="HAMAP" id="MF_01043">
    <property type="entry name" value="PlsY"/>
    <property type="match status" value="1"/>
</dbReference>
<evidence type="ECO:0000256" key="2">
    <source>
        <dbReference type="ARBA" id="ARBA00022516"/>
    </source>
</evidence>
<keyword evidence="8 10" id="KW-0594">Phospholipid biosynthesis</keyword>